<proteinExistence type="predicted"/>
<evidence type="ECO:0000313" key="2">
    <source>
        <dbReference type="EMBL" id="RQM28056.1"/>
    </source>
</evidence>
<accession>A0A425DFJ6</accession>
<organism evidence="2 3">
    <name type="scientific">Aphanomyces astaci</name>
    <name type="common">Crayfish plague agent</name>
    <dbReference type="NCBI Taxonomy" id="112090"/>
    <lineage>
        <taxon>Eukaryota</taxon>
        <taxon>Sar</taxon>
        <taxon>Stramenopiles</taxon>
        <taxon>Oomycota</taxon>
        <taxon>Saprolegniomycetes</taxon>
        <taxon>Saprolegniales</taxon>
        <taxon>Verrucalvaceae</taxon>
        <taxon>Aphanomyces</taxon>
    </lineage>
</organism>
<comment type="caution">
    <text evidence="2">The sequence shown here is derived from an EMBL/GenBank/DDBJ whole genome shotgun (WGS) entry which is preliminary data.</text>
</comment>
<gene>
    <name evidence="2" type="ORF">B5M09_002083</name>
</gene>
<dbReference type="EMBL" id="MZMZ02001893">
    <property type="protein sequence ID" value="RQM28056.1"/>
    <property type="molecule type" value="Genomic_DNA"/>
</dbReference>
<feature type="coiled-coil region" evidence="1">
    <location>
        <begin position="658"/>
        <end position="685"/>
    </location>
</feature>
<evidence type="ECO:0000256" key="1">
    <source>
        <dbReference type="SAM" id="Coils"/>
    </source>
</evidence>
<reference evidence="2" key="1">
    <citation type="submission" date="2018-07" db="EMBL/GenBank/DDBJ databases">
        <title>Annotation of Aphanomyces astaci genome assembly.</title>
        <authorList>
            <person name="Studholme D.J."/>
        </authorList>
    </citation>
    <scope>NUCLEOTIDE SEQUENCE [LARGE SCALE GENOMIC DNA]</scope>
    <source>
        <strain evidence="2">Pc</strain>
    </source>
</reference>
<dbReference type="SUPFAM" id="SSF55781">
    <property type="entry name" value="GAF domain-like"/>
    <property type="match status" value="1"/>
</dbReference>
<evidence type="ECO:0000313" key="3">
    <source>
        <dbReference type="Proteomes" id="UP000284702"/>
    </source>
</evidence>
<dbReference type="VEuPathDB" id="FungiDB:H257_00978"/>
<dbReference type="Gene3D" id="3.30.450.40">
    <property type="match status" value="1"/>
</dbReference>
<keyword evidence="3" id="KW-1185">Reference proteome</keyword>
<protein>
    <submittedName>
        <fullName evidence="2">Uncharacterized protein</fullName>
    </submittedName>
</protein>
<dbReference type="Proteomes" id="UP000284702">
    <property type="component" value="Unassembled WGS sequence"/>
</dbReference>
<dbReference type="InterPro" id="IPR029016">
    <property type="entry name" value="GAF-like_dom_sf"/>
</dbReference>
<feature type="coiled-coil region" evidence="1">
    <location>
        <begin position="16"/>
        <end position="43"/>
    </location>
</feature>
<sequence length="1568" mass="184630">MEGMDLNCAWRSAECVTSLYDRVRELELRNAELEAEVMQWRDQSRQSHMTDASTSVDLAKAIRERDEWRDRFKQQDDISRRLQKRVDAMQEEHKEQVAKLQERCLFDPNGPKRVQVCVASLQKTLDNRVQEHELMHQRLRETLDINAALTRANAAMEQERASFVGAIARHNAHRMFTLLHLRRKDVMVAAWSAWSRSTIRVSERQAREEGIQRLALVVKQSKQQRLQRQIIRFTLQRARSTRSQVIKAWAFQTLAMRLARHRALDSYHASCRLIVSNAFETWHERSVRRAKCTKVLLQLCDNHKRRRVHRGFHTWVQASRTLLIEMILLKCDVVEAEKANVVAELEGLKQNLSVSLAAQRSWEQTVRDLEIEHATAASNQNQMLNEWTTRLAVIYERGTSRRLQGLIFHAWKLRDVHRRHVRALVAHVQAQKLRALVRQWRQSLQTRHAATPMQHMQKRRHGRIQRETFAWWASQTRRAATRRRKLTHRRQLQAATSMQRHWRLWRESVARSVERKARGASALHALAGMVGLHIQQRSFKAWEATVMGLVQRDLRLKWVVDTALSQSRMHRLGHVLARWKRYATLQRKRTVSLAFQARRRLDRFHVWAHSVWRMWFEQCVVQIHRRSALAEIVGRLRHRWLRRAVSRWAANGHLIAMHARFEQTVDELNRSIRLLQEHIQHQQAQHRSEADAMEVTMQITEESHQRAMAISATEWSQKLHQVQVDLERTEALRDALEGAAAEWHGHAELELRRGQALEMMLMESQAQWQHSFDLQSMQHHRHHMLEEDARSAIYRLDDVVRRMAAAWDAETRLHRDKLLEMSIAHDQMQAKVGAHALECLLQRTTVYCLNRWKAFVSMTKATKAKVSHVMAVLQANHVALVYDRWKQFHRMHQARKQLCAKWHHIHASTLVTTAFRAWAANAADRRKLATMLQLFGVSMVRKTYQVGLRRWKDVADAIASAKRAQFRIEALDHATNTVQRKWNHIVCRQVLVWWRDNVSSIRRQRELLKRCATRFQHFAVGQVFEVWRKNAWVQRRDRFACDLLVGLCLRHCVQSAWVQWRQHRLVSAQLETQRMHEAYRVTQQELLAAKTAIESLTSHVASSQATTASLCDTTKQLKLQLQASKCMHMFQSTIRTSFSEWKRVTAIFKQTKGNVRLIVRRMQRLHQAMVLDMWKAFIIRRHAKAGRADRQYRKVLVQFTRRVLRHSWTRWQLGLAKWTKHTLESQMAKDRDEWERERGEVGRRAMAMEEQVQQVCAELAGKERALQDLQTHLLAVEISRDVKYHHHHVVEEKLTTVLTSTRQAMTLQLNLRKAWSMWTALVRRRRVTRERAFEWLEIKQRAQLETLFSSWKAHLVAFRRRLRLELKFKRRRLDQAVERWRVRTASRLQLKKCAADLRAKWGLSLIVWRLRWVHVRKTTWGFQRWKLAAIQHAWRAKLQYTVGQLDQAHQLLLDEQEAVLAQREHMVLPLRATWRALSQAKTLEQLFDAVASPCLADTSMLYLVDPVKQELWSIVKKSTQMVTAPVHVGIAGFVVGSGATCRTPAVAQDTRFHPLVDQVSAKPLLSNQ</sequence>
<keyword evidence="1" id="KW-0175">Coiled coil</keyword>
<name>A0A425DFJ6_APHAT</name>